<dbReference type="InterPro" id="IPR001789">
    <property type="entry name" value="Sig_transdc_resp-reg_receiver"/>
</dbReference>
<organism evidence="13 14">
    <name type="scientific">Anaeromicropila herbilytica</name>
    <dbReference type="NCBI Taxonomy" id="2785025"/>
    <lineage>
        <taxon>Bacteria</taxon>
        <taxon>Bacillati</taxon>
        <taxon>Bacillota</taxon>
        <taxon>Clostridia</taxon>
        <taxon>Lachnospirales</taxon>
        <taxon>Lachnospiraceae</taxon>
        <taxon>Anaeromicropila</taxon>
    </lineage>
</organism>
<dbReference type="InterPro" id="IPR036388">
    <property type="entry name" value="WH-like_DNA-bd_sf"/>
</dbReference>
<dbReference type="Gene3D" id="3.40.50.2300">
    <property type="match status" value="1"/>
</dbReference>
<evidence type="ECO:0000256" key="2">
    <source>
        <dbReference type="ARBA" id="ARBA00022490"/>
    </source>
</evidence>
<keyword evidence="5 10" id="KW-0805">Transcription regulation</keyword>
<dbReference type="GO" id="GO:0005737">
    <property type="term" value="C:cytoplasm"/>
    <property type="evidence" value="ECO:0007669"/>
    <property type="project" value="UniProtKB-SubCell"/>
</dbReference>
<dbReference type="CDD" id="cd19925">
    <property type="entry name" value="REC_citrate_TCS"/>
    <property type="match status" value="1"/>
</dbReference>
<evidence type="ECO:0000256" key="3">
    <source>
        <dbReference type="ARBA" id="ARBA00022553"/>
    </source>
</evidence>
<keyword evidence="4 10" id="KW-0902">Two-component regulatory system</keyword>
<dbReference type="EMBL" id="AP024169">
    <property type="protein sequence ID" value="BCN31497.1"/>
    <property type="molecule type" value="Genomic_DNA"/>
</dbReference>
<evidence type="ECO:0000256" key="5">
    <source>
        <dbReference type="ARBA" id="ARBA00023015"/>
    </source>
</evidence>
<keyword evidence="2 10" id="KW-0963">Cytoplasm</keyword>
<evidence type="ECO:0000259" key="12">
    <source>
        <dbReference type="PROSITE" id="PS50110"/>
    </source>
</evidence>
<dbReference type="SUPFAM" id="SSF52172">
    <property type="entry name" value="CheY-like"/>
    <property type="match status" value="1"/>
</dbReference>
<evidence type="ECO:0000256" key="1">
    <source>
        <dbReference type="ARBA" id="ARBA00004496"/>
    </source>
</evidence>
<dbReference type="Gene3D" id="1.10.10.10">
    <property type="entry name" value="Winged helix-like DNA-binding domain superfamily/Winged helix DNA-binding domain"/>
    <property type="match status" value="1"/>
</dbReference>
<dbReference type="PANTHER" id="PTHR45526:SF1">
    <property type="entry name" value="TRANSCRIPTIONAL REGULATORY PROTEIN DCUR-RELATED"/>
    <property type="match status" value="1"/>
</dbReference>
<feature type="domain" description="Response regulatory" evidence="12">
    <location>
        <begin position="3"/>
        <end position="119"/>
    </location>
</feature>
<evidence type="ECO:0000256" key="9">
    <source>
        <dbReference type="ARBA" id="ARBA00024867"/>
    </source>
</evidence>
<keyword evidence="8 10" id="KW-0804">Transcription</keyword>
<evidence type="ECO:0000256" key="4">
    <source>
        <dbReference type="ARBA" id="ARBA00023012"/>
    </source>
</evidence>
<evidence type="ECO:0000256" key="11">
    <source>
        <dbReference type="PROSITE-ProRule" id="PRU00169"/>
    </source>
</evidence>
<sequence>MIKVIIVEDDLMVASINQQYVLNTPGTKVIGSFHNGKDALAYIEKKPVDLIILDVYMPNISGLDLLKKVREMNHPTDIIMVTAANDTNSLDIALKLGIVDYLIKPFKYERFKQAMDKFLLKNKILKCGKSFKQEMIDDLISSSVQLATLSHTTPLEKGLQDKTLNLLRNQLALNKDCYLTSEELSSLSGVSKVTIRRYMNYLIEMNEVISEVDYKTGGRPSITYKYLSD</sequence>
<dbReference type="SUPFAM" id="SSF46785">
    <property type="entry name" value="Winged helix' DNA-binding domain"/>
    <property type="match status" value="1"/>
</dbReference>
<dbReference type="RefSeq" id="WP_271712611.1">
    <property type="nucleotide sequence ID" value="NZ_AP024169.1"/>
</dbReference>
<dbReference type="GO" id="GO:0003700">
    <property type="term" value="F:DNA-binding transcription factor activity"/>
    <property type="evidence" value="ECO:0007669"/>
    <property type="project" value="InterPro"/>
</dbReference>
<dbReference type="InterPro" id="IPR024187">
    <property type="entry name" value="Sig_transdc_resp-reg_cit/mal"/>
</dbReference>
<dbReference type="GO" id="GO:0000156">
    <property type="term" value="F:phosphorelay response regulator activity"/>
    <property type="evidence" value="ECO:0007669"/>
    <property type="project" value="TreeGrafter"/>
</dbReference>
<evidence type="ECO:0000256" key="10">
    <source>
        <dbReference type="PIRNR" id="PIRNR006171"/>
    </source>
</evidence>
<dbReference type="InterPro" id="IPR051271">
    <property type="entry name" value="2C-system_Tx_regulators"/>
</dbReference>
<evidence type="ECO:0000313" key="14">
    <source>
        <dbReference type="Proteomes" id="UP000595897"/>
    </source>
</evidence>
<dbReference type="InterPro" id="IPR011006">
    <property type="entry name" value="CheY-like_superfamily"/>
</dbReference>
<gene>
    <name evidence="13" type="ORF">bsdtb5_27920</name>
</gene>
<dbReference type="Proteomes" id="UP000595897">
    <property type="component" value="Chromosome"/>
</dbReference>
<comment type="subcellular location">
    <subcellularLocation>
        <location evidence="1 10">Cytoplasm</location>
    </subcellularLocation>
</comment>
<keyword evidence="14" id="KW-1185">Reference proteome</keyword>
<dbReference type="Pfam" id="PF00072">
    <property type="entry name" value="Response_reg"/>
    <property type="match status" value="1"/>
</dbReference>
<proteinExistence type="predicted"/>
<feature type="modified residue" description="4-aspartylphosphate" evidence="11">
    <location>
        <position position="54"/>
    </location>
</feature>
<keyword evidence="3 11" id="KW-0597">Phosphoprotein</keyword>
<reference evidence="13 14" key="1">
    <citation type="submission" date="2020-11" db="EMBL/GenBank/DDBJ databases">
        <title>Draft genome sequencing of a Lachnospiraceae strain isolated from anoxic soil subjected to BSD treatment.</title>
        <authorList>
            <person name="Uek A."/>
            <person name="Tonouchi A."/>
        </authorList>
    </citation>
    <scope>NUCLEOTIDE SEQUENCE [LARGE SCALE GENOMIC DNA]</scope>
    <source>
        <strain evidence="13 14">TB5</strain>
    </source>
</reference>
<evidence type="ECO:0000256" key="8">
    <source>
        <dbReference type="ARBA" id="ARBA00023163"/>
    </source>
</evidence>
<dbReference type="KEGG" id="ahb:bsdtb5_27920"/>
<dbReference type="GO" id="GO:0003677">
    <property type="term" value="F:DNA binding"/>
    <property type="evidence" value="ECO:0007669"/>
    <property type="project" value="UniProtKB-KW"/>
</dbReference>
<keyword evidence="6 10" id="KW-0238">DNA-binding</keyword>
<dbReference type="PANTHER" id="PTHR45526">
    <property type="entry name" value="TRANSCRIPTIONAL REGULATORY PROTEIN DPIA"/>
    <property type="match status" value="1"/>
</dbReference>
<dbReference type="PROSITE" id="PS50110">
    <property type="entry name" value="RESPONSE_REGULATORY"/>
    <property type="match status" value="1"/>
</dbReference>
<protein>
    <recommendedName>
        <fullName evidence="10">Transcriptional regulatory protein</fullName>
    </recommendedName>
</protein>
<comment type="function">
    <text evidence="9">May play the central regulatory role in sporulation. It may be an element of the effector pathway responsible for the activation of sporulation genes in response to nutritional stress. Spo0A may act in concert with spo0H (a sigma factor) to control the expression of some genes that are critical to the sporulation process.</text>
</comment>
<dbReference type="PIRSF" id="PIRSF006171">
    <property type="entry name" value="RR_citrat_malat"/>
    <property type="match status" value="1"/>
</dbReference>
<evidence type="ECO:0000256" key="7">
    <source>
        <dbReference type="ARBA" id="ARBA00023159"/>
    </source>
</evidence>
<evidence type="ECO:0000313" key="13">
    <source>
        <dbReference type="EMBL" id="BCN31497.1"/>
    </source>
</evidence>
<dbReference type="SMART" id="SM00448">
    <property type="entry name" value="REC"/>
    <property type="match status" value="1"/>
</dbReference>
<evidence type="ECO:0000256" key="6">
    <source>
        <dbReference type="ARBA" id="ARBA00023125"/>
    </source>
</evidence>
<accession>A0A7R7EMF8</accession>
<name>A0A7R7EMF8_9FIRM</name>
<dbReference type="AlphaFoldDB" id="A0A7R7EMF8"/>
<dbReference type="InterPro" id="IPR036390">
    <property type="entry name" value="WH_DNA-bd_sf"/>
</dbReference>
<keyword evidence="7 10" id="KW-0010">Activator</keyword>